<feature type="domain" description="RNA polymerase sigma factor 70 region 4 type 2" evidence="6">
    <location>
        <begin position="130"/>
        <end position="182"/>
    </location>
</feature>
<dbReference type="CDD" id="cd06171">
    <property type="entry name" value="Sigma70_r4"/>
    <property type="match status" value="1"/>
</dbReference>
<dbReference type="InterPro" id="IPR013249">
    <property type="entry name" value="RNA_pol_sigma70_r4_t2"/>
</dbReference>
<comment type="caution">
    <text evidence="7">The sequence shown here is derived from an EMBL/GenBank/DDBJ whole genome shotgun (WGS) entry which is preliminary data.</text>
</comment>
<dbReference type="PANTHER" id="PTHR43133">
    <property type="entry name" value="RNA POLYMERASE ECF-TYPE SIGMA FACTO"/>
    <property type="match status" value="1"/>
</dbReference>
<keyword evidence="3" id="KW-0731">Sigma factor</keyword>
<dbReference type="GO" id="GO:0016987">
    <property type="term" value="F:sigma factor activity"/>
    <property type="evidence" value="ECO:0007669"/>
    <property type="project" value="UniProtKB-KW"/>
</dbReference>
<dbReference type="Gene3D" id="1.10.1740.10">
    <property type="match status" value="1"/>
</dbReference>
<dbReference type="Pfam" id="PF04542">
    <property type="entry name" value="Sigma70_r2"/>
    <property type="match status" value="1"/>
</dbReference>
<dbReference type="GO" id="GO:0006352">
    <property type="term" value="P:DNA-templated transcription initiation"/>
    <property type="evidence" value="ECO:0007669"/>
    <property type="project" value="InterPro"/>
</dbReference>
<evidence type="ECO:0000256" key="2">
    <source>
        <dbReference type="ARBA" id="ARBA00023015"/>
    </source>
</evidence>
<evidence type="ECO:0000259" key="6">
    <source>
        <dbReference type="Pfam" id="PF08281"/>
    </source>
</evidence>
<evidence type="ECO:0000313" key="7">
    <source>
        <dbReference type="EMBL" id="GEP43299.1"/>
    </source>
</evidence>
<dbReference type="InterPro" id="IPR014284">
    <property type="entry name" value="RNA_pol_sigma-70_dom"/>
</dbReference>
<protein>
    <submittedName>
        <fullName evidence="7">RNA polymerase sigma factor</fullName>
    </submittedName>
</protein>
<dbReference type="EMBL" id="BKAG01000016">
    <property type="protein sequence ID" value="GEP43299.1"/>
    <property type="molecule type" value="Genomic_DNA"/>
</dbReference>
<dbReference type="InterPro" id="IPR039425">
    <property type="entry name" value="RNA_pol_sigma-70-like"/>
</dbReference>
<evidence type="ECO:0000256" key="1">
    <source>
        <dbReference type="ARBA" id="ARBA00010641"/>
    </source>
</evidence>
<dbReference type="InterPro" id="IPR013324">
    <property type="entry name" value="RNA_pol_sigma_r3/r4-like"/>
</dbReference>
<accession>A0A512M995</accession>
<name>A0A512M995_9BACT</name>
<dbReference type="RefSeq" id="WP_146850879.1">
    <property type="nucleotide sequence ID" value="NZ_BKAG01000016.1"/>
</dbReference>
<dbReference type="SUPFAM" id="SSF88659">
    <property type="entry name" value="Sigma3 and sigma4 domains of RNA polymerase sigma factors"/>
    <property type="match status" value="1"/>
</dbReference>
<keyword evidence="4" id="KW-0804">Transcription</keyword>
<dbReference type="GO" id="GO:0003677">
    <property type="term" value="F:DNA binding"/>
    <property type="evidence" value="ECO:0007669"/>
    <property type="project" value="InterPro"/>
</dbReference>
<dbReference type="Pfam" id="PF08281">
    <property type="entry name" value="Sigma70_r4_2"/>
    <property type="match status" value="1"/>
</dbReference>
<dbReference type="AlphaFoldDB" id="A0A512M995"/>
<evidence type="ECO:0000259" key="5">
    <source>
        <dbReference type="Pfam" id="PF04542"/>
    </source>
</evidence>
<evidence type="ECO:0000313" key="8">
    <source>
        <dbReference type="Proteomes" id="UP000321577"/>
    </source>
</evidence>
<evidence type="ECO:0000256" key="3">
    <source>
        <dbReference type="ARBA" id="ARBA00023082"/>
    </source>
</evidence>
<evidence type="ECO:0000256" key="4">
    <source>
        <dbReference type="ARBA" id="ARBA00023163"/>
    </source>
</evidence>
<comment type="similarity">
    <text evidence="1">Belongs to the sigma-70 factor family. ECF subfamily.</text>
</comment>
<reference evidence="7 8" key="1">
    <citation type="submission" date="2019-07" db="EMBL/GenBank/DDBJ databases">
        <title>Whole genome shotgun sequence of Brevifollis gellanilyticus NBRC 108608.</title>
        <authorList>
            <person name="Hosoyama A."/>
            <person name="Uohara A."/>
            <person name="Ohji S."/>
            <person name="Ichikawa N."/>
        </authorList>
    </citation>
    <scope>NUCLEOTIDE SEQUENCE [LARGE SCALE GENOMIC DNA]</scope>
    <source>
        <strain evidence="7 8">NBRC 108608</strain>
    </source>
</reference>
<dbReference type="InterPro" id="IPR036388">
    <property type="entry name" value="WH-like_DNA-bd_sf"/>
</dbReference>
<dbReference type="Gene3D" id="1.10.10.10">
    <property type="entry name" value="Winged helix-like DNA-binding domain superfamily/Winged helix DNA-binding domain"/>
    <property type="match status" value="1"/>
</dbReference>
<gene>
    <name evidence="7" type="ORF">BGE01nite_25900</name>
</gene>
<proteinExistence type="inferred from homology"/>
<dbReference type="NCBIfam" id="TIGR02937">
    <property type="entry name" value="sigma70-ECF"/>
    <property type="match status" value="1"/>
</dbReference>
<keyword evidence="8" id="KW-1185">Reference proteome</keyword>
<sequence>MATTSHPLDAASAPDESLTRQALDGDDDAFRALLARHLQPLRTYLALRAPLPQVIDEVAHDTFVFAYQHLEDFRTGSLQPWLRSIAHNLLRDKLKAYARESAKQERYLDHLRLELAQSTSDSASEHHRADQLRVCLGKLRHSQQEILDLRYGHELSSDEIARRTGRSTLAVRTLLMRLRQQLRQCIESQPTEALS</sequence>
<dbReference type="SUPFAM" id="SSF88946">
    <property type="entry name" value="Sigma2 domain of RNA polymerase sigma factors"/>
    <property type="match status" value="1"/>
</dbReference>
<dbReference type="PANTHER" id="PTHR43133:SF51">
    <property type="entry name" value="RNA POLYMERASE SIGMA FACTOR"/>
    <property type="match status" value="1"/>
</dbReference>
<organism evidence="7 8">
    <name type="scientific">Brevifollis gellanilyticus</name>
    <dbReference type="NCBI Taxonomy" id="748831"/>
    <lineage>
        <taxon>Bacteria</taxon>
        <taxon>Pseudomonadati</taxon>
        <taxon>Verrucomicrobiota</taxon>
        <taxon>Verrucomicrobiia</taxon>
        <taxon>Verrucomicrobiales</taxon>
        <taxon>Verrucomicrobiaceae</taxon>
    </lineage>
</organism>
<dbReference type="Proteomes" id="UP000321577">
    <property type="component" value="Unassembled WGS sequence"/>
</dbReference>
<keyword evidence="2" id="KW-0805">Transcription regulation</keyword>
<dbReference type="InterPro" id="IPR007627">
    <property type="entry name" value="RNA_pol_sigma70_r2"/>
</dbReference>
<dbReference type="InterPro" id="IPR013325">
    <property type="entry name" value="RNA_pol_sigma_r2"/>
</dbReference>
<dbReference type="OrthoDB" id="266768at2"/>
<feature type="domain" description="RNA polymerase sigma-70 region 2" evidence="5">
    <location>
        <begin position="34"/>
        <end position="99"/>
    </location>
</feature>